<dbReference type="InterPro" id="IPR011051">
    <property type="entry name" value="RmlC_Cupin_sf"/>
</dbReference>
<dbReference type="InterPro" id="IPR014710">
    <property type="entry name" value="RmlC-like_jellyroll"/>
</dbReference>
<gene>
    <name evidence="1" type="ORF">ACFODK_12550</name>
</gene>
<protein>
    <recommendedName>
        <fullName evidence="3">Cupin domain-containing protein</fullName>
    </recommendedName>
</protein>
<comment type="caution">
    <text evidence="1">The sequence shown here is derived from an EMBL/GenBank/DDBJ whole genome shotgun (WGS) entry which is preliminary data.</text>
</comment>
<proteinExistence type="predicted"/>
<evidence type="ECO:0000313" key="2">
    <source>
        <dbReference type="Proteomes" id="UP001595378"/>
    </source>
</evidence>
<dbReference type="RefSeq" id="WP_336918847.1">
    <property type="nucleotide sequence ID" value="NZ_JBANRN010000006.1"/>
</dbReference>
<evidence type="ECO:0008006" key="3">
    <source>
        <dbReference type="Google" id="ProtNLM"/>
    </source>
</evidence>
<dbReference type="SUPFAM" id="SSF51182">
    <property type="entry name" value="RmlC-like cupins"/>
    <property type="match status" value="2"/>
</dbReference>
<reference evidence="2" key="1">
    <citation type="journal article" date="2019" name="Int. J. Syst. Evol. Microbiol.">
        <title>The Global Catalogue of Microorganisms (GCM) 10K type strain sequencing project: providing services to taxonomists for standard genome sequencing and annotation.</title>
        <authorList>
            <consortium name="The Broad Institute Genomics Platform"/>
            <consortium name="The Broad Institute Genome Sequencing Center for Infectious Disease"/>
            <person name="Wu L."/>
            <person name="Ma J."/>
        </authorList>
    </citation>
    <scope>NUCLEOTIDE SEQUENCE [LARGE SCALE GENOMIC DNA]</scope>
    <source>
        <strain evidence="2">KCTC 52606</strain>
    </source>
</reference>
<dbReference type="EMBL" id="JBHRSU010000035">
    <property type="protein sequence ID" value="MFC3101720.1"/>
    <property type="molecule type" value="Genomic_DNA"/>
</dbReference>
<evidence type="ECO:0000313" key="1">
    <source>
        <dbReference type="EMBL" id="MFC3101720.1"/>
    </source>
</evidence>
<dbReference type="Proteomes" id="UP001595378">
    <property type="component" value="Unassembled WGS sequence"/>
</dbReference>
<name>A0ABV7EGD5_9SPHN</name>
<organism evidence="1 2">
    <name type="scientific">Alteraurantiacibacter lauratis</name>
    <dbReference type="NCBI Taxonomy" id="2054627"/>
    <lineage>
        <taxon>Bacteria</taxon>
        <taxon>Pseudomonadati</taxon>
        <taxon>Pseudomonadota</taxon>
        <taxon>Alphaproteobacteria</taxon>
        <taxon>Sphingomonadales</taxon>
        <taxon>Erythrobacteraceae</taxon>
        <taxon>Alteraurantiacibacter</taxon>
    </lineage>
</organism>
<sequence length="280" mass="30480">MDIVHCAEMPWGESLVAQRGATDGMAHKRIFEGEENSPDNYMLVMSREPSSYFSPRHRHPWDQIRFCLEGKIPIAKGLYVEGGEIAYFPEGAHYGPQEGGTDRIVLLLQFGGASGQGFIGPDRLKAARLELEKAGSFARGVYTVETPQGPRNTDAYEAVWAHEMGAAPTYAEPAYKTPVVMRPVALAWEPAGAAGLSCKRLGIFPHRGLDLTQWRFAAGSQLALEPGAQLRFVFVTSGTGTANGTEIRRWSALRVNAEEAVAFAADGSLELLVITVRLMG</sequence>
<keyword evidence="2" id="KW-1185">Reference proteome</keyword>
<accession>A0ABV7EGD5</accession>
<dbReference type="Gene3D" id="2.60.120.10">
    <property type="entry name" value="Jelly Rolls"/>
    <property type="match status" value="1"/>
</dbReference>